<dbReference type="EMBL" id="CP104013">
    <property type="protein sequence ID" value="UYP47054.1"/>
    <property type="molecule type" value="Genomic_DNA"/>
</dbReference>
<sequence>MKTRETEIPMKTPQKPPTKKISMCPDCHTIISEELSNMMLRGASIYCETCGFKIEGMKGIERIKPIASKQNGKKHKEKSKTQTPKDDSWTATMAKWQKDWDDFVKDWKEGWTNFKNWFKIKWTAIKKWFTNVSNKVKKPFISSPVPKKNQLISSTSSNIPQTQINAKFDPYTGKRILPAGSQNAKFNPFTGERIIPEDADSKLDDSQEKTLPLQAEKNMLVDEKREVFTVLAPEIREKLLSIDMSSEERTLIAKSFIYLTEKQQGKYLEELENVNTQSKNIQPLIHAIKELPISQHDQDFLIDQLNYIPEKEHETYVATLKEFDKPDRSSENVELNALEKEKFQREQDQLELEALKRVKQDLEHQMKVKKLDTELTGKNPRKSIPDSKKDKKEKELQ</sequence>
<accession>A0ABY6HX75</accession>
<evidence type="ECO:0000313" key="3">
    <source>
        <dbReference type="Proteomes" id="UP001208689"/>
    </source>
</evidence>
<feature type="region of interest" description="Disordered" evidence="1">
    <location>
        <begin position="1"/>
        <end position="20"/>
    </location>
</feature>
<keyword evidence="3" id="KW-1185">Reference proteome</keyword>
<dbReference type="Proteomes" id="UP001208689">
    <property type="component" value="Chromosome"/>
</dbReference>
<feature type="region of interest" description="Disordered" evidence="1">
    <location>
        <begin position="366"/>
        <end position="397"/>
    </location>
</feature>
<evidence type="ECO:0000313" key="2">
    <source>
        <dbReference type="EMBL" id="UYP47054.1"/>
    </source>
</evidence>
<feature type="region of interest" description="Disordered" evidence="1">
    <location>
        <begin position="65"/>
        <end position="89"/>
    </location>
</feature>
<proteinExistence type="predicted"/>
<feature type="compositionally biased region" description="Basic and acidic residues" evidence="1">
    <location>
        <begin position="366"/>
        <end position="375"/>
    </location>
</feature>
<gene>
    <name evidence="2" type="ORF">NEF87_003339</name>
</gene>
<protein>
    <submittedName>
        <fullName evidence="2">Uncharacterized protein</fullName>
    </submittedName>
</protein>
<reference evidence="2" key="1">
    <citation type="submission" date="2022-09" db="EMBL/GenBank/DDBJ databases">
        <title>Actin cytoskeleton and complex cell architecture in an #Asgard archaeon.</title>
        <authorList>
            <person name="Ponce Toledo R.I."/>
            <person name="Schleper C."/>
            <person name="Rodrigues Oliveira T."/>
            <person name="Wollweber F."/>
            <person name="Xu J."/>
            <person name="Rittmann S."/>
            <person name="Klingl A."/>
            <person name="Pilhofer M."/>
        </authorList>
    </citation>
    <scope>NUCLEOTIDE SEQUENCE</scope>
    <source>
        <strain evidence="2">B-35</strain>
    </source>
</reference>
<feature type="compositionally biased region" description="Basic and acidic residues" evidence="1">
    <location>
        <begin position="383"/>
        <end position="397"/>
    </location>
</feature>
<name>A0ABY6HX75_9ARCH</name>
<feature type="compositionally biased region" description="Basic and acidic residues" evidence="1">
    <location>
        <begin position="79"/>
        <end position="88"/>
    </location>
</feature>
<organism evidence="2 3">
    <name type="scientific">Candidatus Lokiarchaeum ossiferum</name>
    <dbReference type="NCBI Taxonomy" id="2951803"/>
    <lineage>
        <taxon>Archaea</taxon>
        <taxon>Promethearchaeati</taxon>
        <taxon>Promethearchaeota</taxon>
        <taxon>Promethearchaeia</taxon>
        <taxon>Promethearchaeales</taxon>
        <taxon>Promethearchaeaceae</taxon>
        <taxon>Candidatus Lokiarchaeum</taxon>
    </lineage>
</organism>
<evidence type="ECO:0000256" key="1">
    <source>
        <dbReference type="SAM" id="MobiDB-lite"/>
    </source>
</evidence>